<evidence type="ECO:0000313" key="2">
    <source>
        <dbReference type="Proteomes" id="UP000789833"/>
    </source>
</evidence>
<evidence type="ECO:0000313" key="1">
    <source>
        <dbReference type="EMBL" id="CAG9623265.1"/>
    </source>
</evidence>
<sequence>MQKNNNSKLIIDPYVQTLGYSAFTAKETYKKLPYVISKLRKETPRDFILASDIAERAKGVINFQLSYDSDILLSPVHLYNSVNDPWIKTDYNQFKASKSYLELLNNRKPLYYGIYLNIEKFEDTNEIDQLINYISAAQPDGYYLQIAGDFSTLNSNHYYAYAYLVKILSHSKKEIIVSRINDFSLGLLAIGANTIAISLGQGDSFKEEFLNKQEGGGTKRRYYIPELLGLYNENILEDILSTNQGKKFVCNCLYCEGSLEKDRLSNFHNTIRHHYTVKKQQIDEYSILSNEERLRKFSTSTDLAQQYIREILKEKKIKNLSYKHFGIWKEVILEVSKMDLPQPSSI</sequence>
<protein>
    <submittedName>
        <fullName evidence="1">Uncharacterized protein</fullName>
    </submittedName>
</protein>
<comment type="caution">
    <text evidence="1">The sequence shown here is derived from an EMBL/GenBank/DDBJ whole genome shotgun (WGS) entry which is preliminary data.</text>
</comment>
<gene>
    <name evidence="1" type="ORF">BACCIP111883_04061</name>
</gene>
<name>A0ABN8ADD1_9BACI</name>
<proteinExistence type="predicted"/>
<keyword evidence="2" id="KW-1185">Reference proteome</keyword>
<dbReference type="EMBL" id="CAKJTJ010000041">
    <property type="protein sequence ID" value="CAG9623265.1"/>
    <property type="molecule type" value="Genomic_DNA"/>
</dbReference>
<accession>A0ABN8ADD1</accession>
<dbReference type="Proteomes" id="UP000789833">
    <property type="component" value="Unassembled WGS sequence"/>
</dbReference>
<reference evidence="1 2" key="1">
    <citation type="submission" date="2021-10" db="EMBL/GenBank/DDBJ databases">
        <authorList>
            <person name="Criscuolo A."/>
        </authorList>
    </citation>
    <scope>NUCLEOTIDE SEQUENCE [LARGE SCALE GENOMIC DNA]</scope>
    <source>
        <strain evidence="2">CIP 111883</strain>
    </source>
</reference>
<organism evidence="1 2">
    <name type="scientific">Sutcliffiella rhizosphaerae</name>
    <dbReference type="NCBI Taxonomy" id="2880967"/>
    <lineage>
        <taxon>Bacteria</taxon>
        <taxon>Bacillati</taxon>
        <taxon>Bacillota</taxon>
        <taxon>Bacilli</taxon>
        <taxon>Bacillales</taxon>
        <taxon>Bacillaceae</taxon>
        <taxon>Sutcliffiella</taxon>
    </lineage>
</organism>